<organism evidence="4 5">
    <name type="scientific">Pseudomonas fluorescens</name>
    <dbReference type="NCBI Taxonomy" id="294"/>
    <lineage>
        <taxon>Bacteria</taxon>
        <taxon>Pseudomonadati</taxon>
        <taxon>Pseudomonadota</taxon>
        <taxon>Gammaproteobacteria</taxon>
        <taxon>Pseudomonadales</taxon>
        <taxon>Pseudomonadaceae</taxon>
        <taxon>Pseudomonas</taxon>
    </lineage>
</organism>
<dbReference type="GO" id="GO:0006355">
    <property type="term" value="P:regulation of DNA-templated transcription"/>
    <property type="evidence" value="ECO:0007669"/>
    <property type="project" value="InterPro"/>
</dbReference>
<evidence type="ECO:0000256" key="2">
    <source>
        <dbReference type="ARBA" id="ARBA00023125"/>
    </source>
</evidence>
<dbReference type="PROSITE" id="PS50043">
    <property type="entry name" value="HTH_LUXR_2"/>
    <property type="match status" value="1"/>
</dbReference>
<reference evidence="4 5" key="1">
    <citation type="submission" date="2019-09" db="EMBL/GenBank/DDBJ databases">
        <authorList>
            <person name="Chandra G."/>
            <person name="Truman W A."/>
        </authorList>
    </citation>
    <scope>NUCLEOTIDE SEQUENCE [LARGE SCALE GENOMIC DNA]</scope>
    <source>
        <strain evidence="4">PS710</strain>
    </source>
</reference>
<dbReference type="AlphaFoldDB" id="A0A5E7J1G7"/>
<dbReference type="CDD" id="cd06170">
    <property type="entry name" value="LuxR_C_like"/>
    <property type="match status" value="1"/>
</dbReference>
<dbReference type="Gene3D" id="1.10.10.10">
    <property type="entry name" value="Winged helix-like DNA-binding domain superfamily/Winged helix DNA-binding domain"/>
    <property type="match status" value="1"/>
</dbReference>
<dbReference type="PANTHER" id="PTHR44688:SF16">
    <property type="entry name" value="DNA-BINDING TRANSCRIPTIONAL ACTIVATOR DEVR_DOSR"/>
    <property type="match status" value="1"/>
</dbReference>
<dbReference type="PANTHER" id="PTHR44688">
    <property type="entry name" value="DNA-BINDING TRANSCRIPTIONAL ACTIVATOR DEVR_DOSR"/>
    <property type="match status" value="1"/>
</dbReference>
<evidence type="ECO:0000313" key="4">
    <source>
        <dbReference type="EMBL" id="VVO34894.1"/>
    </source>
</evidence>
<dbReference type="RefSeq" id="WP_150767153.1">
    <property type="nucleotide sequence ID" value="NZ_CABVHW010000026.1"/>
</dbReference>
<dbReference type="SMART" id="SM00421">
    <property type="entry name" value="HTH_LUXR"/>
    <property type="match status" value="1"/>
</dbReference>
<dbReference type="PRINTS" id="PR00038">
    <property type="entry name" value="HTHLUXR"/>
</dbReference>
<evidence type="ECO:0000256" key="3">
    <source>
        <dbReference type="ARBA" id="ARBA00023163"/>
    </source>
</evidence>
<keyword evidence="2" id="KW-0238">DNA-binding</keyword>
<dbReference type="EMBL" id="CABVHW010000026">
    <property type="protein sequence ID" value="VVO34894.1"/>
    <property type="molecule type" value="Genomic_DNA"/>
</dbReference>
<dbReference type="Pfam" id="PF00196">
    <property type="entry name" value="GerE"/>
    <property type="match status" value="1"/>
</dbReference>
<dbReference type="InterPro" id="IPR000792">
    <property type="entry name" value="Tscrpt_reg_LuxR_C"/>
</dbReference>
<dbReference type="GO" id="GO:0003677">
    <property type="term" value="F:DNA binding"/>
    <property type="evidence" value="ECO:0007669"/>
    <property type="project" value="UniProtKB-KW"/>
</dbReference>
<evidence type="ECO:0000256" key="1">
    <source>
        <dbReference type="ARBA" id="ARBA00023015"/>
    </source>
</evidence>
<dbReference type="SUPFAM" id="SSF46894">
    <property type="entry name" value="C-terminal effector domain of the bipartite response regulators"/>
    <property type="match status" value="1"/>
</dbReference>
<proteinExistence type="predicted"/>
<name>A0A5E7J1G7_PSEFL</name>
<gene>
    <name evidence="4" type="ORF">PS710_05337</name>
</gene>
<protein>
    <submittedName>
        <fullName evidence="4">Uncharacterized protein</fullName>
    </submittedName>
</protein>
<sequence>MSTHQPLDSFVCAVPGGGGHSPSARLTAKEKQALIWCYQGKTSWEIAMIQNCSVSTINFHFSNIRRKFAVNSRSSALLKAIEAGVIVIAEIDPRGAHEPD</sequence>
<dbReference type="Proteomes" id="UP000381093">
    <property type="component" value="Unassembled WGS sequence"/>
</dbReference>
<keyword evidence="1" id="KW-0805">Transcription regulation</keyword>
<evidence type="ECO:0000313" key="5">
    <source>
        <dbReference type="Proteomes" id="UP000381093"/>
    </source>
</evidence>
<keyword evidence="3" id="KW-0804">Transcription</keyword>
<dbReference type="InterPro" id="IPR016032">
    <property type="entry name" value="Sig_transdc_resp-reg_C-effctor"/>
</dbReference>
<accession>A0A5E7J1G7</accession>
<dbReference type="InterPro" id="IPR036388">
    <property type="entry name" value="WH-like_DNA-bd_sf"/>
</dbReference>